<feature type="compositionally biased region" description="Basic residues" evidence="1">
    <location>
        <begin position="394"/>
        <end position="406"/>
    </location>
</feature>
<dbReference type="InterPro" id="IPR046675">
    <property type="entry name" value="DUF6545"/>
</dbReference>
<feature type="transmembrane region" description="Helical" evidence="2">
    <location>
        <begin position="149"/>
        <end position="172"/>
    </location>
</feature>
<feature type="region of interest" description="Disordered" evidence="1">
    <location>
        <begin position="394"/>
        <end position="414"/>
    </location>
</feature>
<name>A0ABU2TV04_9ACTN</name>
<accession>A0ABU2TV04</accession>
<keyword evidence="2" id="KW-0472">Membrane</keyword>
<dbReference type="Pfam" id="PF20182">
    <property type="entry name" value="DUF6545"/>
    <property type="match status" value="1"/>
</dbReference>
<gene>
    <name evidence="4" type="ORF">RM764_17535</name>
</gene>
<feature type="domain" description="DUF6545" evidence="3">
    <location>
        <begin position="250"/>
        <end position="392"/>
    </location>
</feature>
<keyword evidence="2" id="KW-0812">Transmembrane</keyword>
<dbReference type="NCBIfam" id="NF042915">
    <property type="entry name" value="MAB_1171c_fam"/>
    <property type="match status" value="1"/>
</dbReference>
<sequence length="414" mass="44773">MISNLHNVTYPAGGLVSSAALAYKLMDLREDRGNPVLRSLCLTLACAALGFVAATPAVYLPISTALHLDNLGKLAVHGSLVAFSVCVQRLLLVWSYPPESARPKARRRAMAGSILLLAMVVLLALAPVHNGTAEHFTETYAATPYIAEYLLLYVTGVGVGLAEIAILCWRFAKVAGRPWLVRGLRLTAVGAAVALGYCIIKGLYVIGRNVGFSLGTLSELDSAFAAVGGAMVCIGLVLPALGPRLSAAARWLDHFRAYHQLFPLWLAAYEAMPDVALDPPSRPRLARWRPGQLHYRLYRMVIEIRDARHGLREHLDQDLATAARALAQQAGATSDQQNAAAEAAMLREALGTARNVGTQQHAPAHTQPLPPLGGKDYLGELAWFLEVAQAFNRRPPRSGRRPRLSRLNRSGGHE</sequence>
<organism evidence="4 5">
    <name type="scientific">Streptomyces gibsoniae</name>
    <dbReference type="NCBI Taxonomy" id="3075529"/>
    <lineage>
        <taxon>Bacteria</taxon>
        <taxon>Bacillati</taxon>
        <taxon>Actinomycetota</taxon>
        <taxon>Actinomycetes</taxon>
        <taxon>Kitasatosporales</taxon>
        <taxon>Streptomycetaceae</taxon>
        <taxon>Streptomyces</taxon>
    </lineage>
</organism>
<reference evidence="5" key="1">
    <citation type="submission" date="2023-07" db="EMBL/GenBank/DDBJ databases">
        <title>30 novel species of actinomycetes from the DSMZ collection.</title>
        <authorList>
            <person name="Nouioui I."/>
        </authorList>
    </citation>
    <scope>NUCLEOTIDE SEQUENCE [LARGE SCALE GENOMIC DNA]</scope>
    <source>
        <strain evidence="5">DSM 41699</strain>
    </source>
</reference>
<evidence type="ECO:0000313" key="5">
    <source>
        <dbReference type="Proteomes" id="UP001183809"/>
    </source>
</evidence>
<dbReference type="RefSeq" id="WP_311696175.1">
    <property type="nucleotide sequence ID" value="NZ_JAVREY010000018.1"/>
</dbReference>
<dbReference type="InterPro" id="IPR050039">
    <property type="entry name" value="MAB_1171c-like"/>
</dbReference>
<evidence type="ECO:0000256" key="1">
    <source>
        <dbReference type="SAM" id="MobiDB-lite"/>
    </source>
</evidence>
<proteinExistence type="predicted"/>
<feature type="transmembrane region" description="Helical" evidence="2">
    <location>
        <begin position="224"/>
        <end position="242"/>
    </location>
</feature>
<evidence type="ECO:0000259" key="3">
    <source>
        <dbReference type="Pfam" id="PF20182"/>
    </source>
</evidence>
<feature type="transmembrane region" description="Helical" evidence="2">
    <location>
        <begin position="36"/>
        <end position="62"/>
    </location>
</feature>
<evidence type="ECO:0000256" key="2">
    <source>
        <dbReference type="SAM" id="Phobius"/>
    </source>
</evidence>
<protein>
    <submittedName>
        <fullName evidence="4">MAB_1171c family putative transporter</fullName>
    </submittedName>
</protein>
<feature type="transmembrane region" description="Helical" evidence="2">
    <location>
        <begin position="109"/>
        <end position="129"/>
    </location>
</feature>
<keyword evidence="5" id="KW-1185">Reference proteome</keyword>
<keyword evidence="2" id="KW-1133">Transmembrane helix</keyword>
<feature type="transmembrane region" description="Helical" evidence="2">
    <location>
        <begin position="184"/>
        <end position="204"/>
    </location>
</feature>
<dbReference type="Proteomes" id="UP001183809">
    <property type="component" value="Unassembled WGS sequence"/>
</dbReference>
<feature type="transmembrane region" description="Helical" evidence="2">
    <location>
        <begin position="74"/>
        <end position="97"/>
    </location>
</feature>
<evidence type="ECO:0000313" key="4">
    <source>
        <dbReference type="EMBL" id="MDT0464793.1"/>
    </source>
</evidence>
<dbReference type="EMBL" id="JAVREY010000018">
    <property type="protein sequence ID" value="MDT0464793.1"/>
    <property type="molecule type" value="Genomic_DNA"/>
</dbReference>
<comment type="caution">
    <text evidence="4">The sequence shown here is derived from an EMBL/GenBank/DDBJ whole genome shotgun (WGS) entry which is preliminary data.</text>
</comment>